<sequence length="63" mass="6752">MSASPPPVSVRTSAASHFHWPPALGLGSLTSRIRGSHCFSCARAICSLSTPWLWRLQGLLPPP</sequence>
<name>A0A1Y2HXQ5_9FUNG</name>
<proteinExistence type="predicted"/>
<gene>
    <name evidence="1" type="ORF">BCR44DRAFT_1426421</name>
</gene>
<evidence type="ECO:0000313" key="1">
    <source>
        <dbReference type="EMBL" id="ORZ39378.1"/>
    </source>
</evidence>
<dbReference type="EMBL" id="MCFL01000005">
    <property type="protein sequence ID" value="ORZ39378.1"/>
    <property type="molecule type" value="Genomic_DNA"/>
</dbReference>
<evidence type="ECO:0000313" key="2">
    <source>
        <dbReference type="Proteomes" id="UP000193411"/>
    </source>
</evidence>
<reference evidence="1 2" key="1">
    <citation type="submission" date="2016-07" db="EMBL/GenBank/DDBJ databases">
        <title>Pervasive Adenine N6-methylation of Active Genes in Fungi.</title>
        <authorList>
            <consortium name="DOE Joint Genome Institute"/>
            <person name="Mondo S.J."/>
            <person name="Dannebaum R.O."/>
            <person name="Kuo R.C."/>
            <person name="Labutti K."/>
            <person name="Haridas S."/>
            <person name="Kuo A."/>
            <person name="Salamov A."/>
            <person name="Ahrendt S.R."/>
            <person name="Lipzen A."/>
            <person name="Sullivan W."/>
            <person name="Andreopoulos W.B."/>
            <person name="Clum A."/>
            <person name="Lindquist E."/>
            <person name="Daum C."/>
            <person name="Ramamoorthy G.K."/>
            <person name="Gryganskyi A."/>
            <person name="Culley D."/>
            <person name="Magnuson J.K."/>
            <person name="James T.Y."/>
            <person name="O'Malley M.A."/>
            <person name="Stajich J.E."/>
            <person name="Spatafora J.W."/>
            <person name="Visel A."/>
            <person name="Grigoriev I.V."/>
        </authorList>
    </citation>
    <scope>NUCLEOTIDE SEQUENCE [LARGE SCALE GENOMIC DNA]</scope>
    <source>
        <strain evidence="1 2">PL171</strain>
    </source>
</reference>
<dbReference type="Proteomes" id="UP000193411">
    <property type="component" value="Unassembled WGS sequence"/>
</dbReference>
<organism evidence="1 2">
    <name type="scientific">Catenaria anguillulae PL171</name>
    <dbReference type="NCBI Taxonomy" id="765915"/>
    <lineage>
        <taxon>Eukaryota</taxon>
        <taxon>Fungi</taxon>
        <taxon>Fungi incertae sedis</taxon>
        <taxon>Blastocladiomycota</taxon>
        <taxon>Blastocladiomycetes</taxon>
        <taxon>Blastocladiales</taxon>
        <taxon>Catenariaceae</taxon>
        <taxon>Catenaria</taxon>
    </lineage>
</organism>
<protein>
    <submittedName>
        <fullName evidence="1">Uncharacterized protein</fullName>
    </submittedName>
</protein>
<comment type="caution">
    <text evidence="1">The sequence shown here is derived from an EMBL/GenBank/DDBJ whole genome shotgun (WGS) entry which is preliminary data.</text>
</comment>
<keyword evidence="2" id="KW-1185">Reference proteome</keyword>
<dbReference type="AlphaFoldDB" id="A0A1Y2HXQ5"/>
<accession>A0A1Y2HXQ5</accession>